<keyword evidence="2" id="KW-1185">Reference proteome</keyword>
<reference evidence="1" key="1">
    <citation type="journal article" date="2020" name="Nat. Commun.">
        <title>Large-scale genome sequencing of mycorrhizal fungi provides insights into the early evolution of symbiotic traits.</title>
        <authorList>
            <person name="Miyauchi S."/>
            <person name="Kiss E."/>
            <person name="Kuo A."/>
            <person name="Drula E."/>
            <person name="Kohler A."/>
            <person name="Sanchez-Garcia M."/>
            <person name="Morin E."/>
            <person name="Andreopoulos B."/>
            <person name="Barry K.W."/>
            <person name="Bonito G."/>
            <person name="Buee M."/>
            <person name="Carver A."/>
            <person name="Chen C."/>
            <person name="Cichocki N."/>
            <person name="Clum A."/>
            <person name="Culley D."/>
            <person name="Crous P.W."/>
            <person name="Fauchery L."/>
            <person name="Girlanda M."/>
            <person name="Hayes R.D."/>
            <person name="Keri Z."/>
            <person name="LaButti K."/>
            <person name="Lipzen A."/>
            <person name="Lombard V."/>
            <person name="Magnuson J."/>
            <person name="Maillard F."/>
            <person name="Murat C."/>
            <person name="Nolan M."/>
            <person name="Ohm R.A."/>
            <person name="Pangilinan J."/>
            <person name="Pereira M.F."/>
            <person name="Perotto S."/>
            <person name="Peter M."/>
            <person name="Pfister S."/>
            <person name="Riley R."/>
            <person name="Sitrit Y."/>
            <person name="Stielow J.B."/>
            <person name="Szollosi G."/>
            <person name="Zifcakova L."/>
            <person name="Stursova M."/>
            <person name="Spatafora J.W."/>
            <person name="Tedersoo L."/>
            <person name="Vaario L.M."/>
            <person name="Yamada A."/>
            <person name="Yan M."/>
            <person name="Wang P."/>
            <person name="Xu J."/>
            <person name="Bruns T."/>
            <person name="Baldrian P."/>
            <person name="Vilgalys R."/>
            <person name="Dunand C."/>
            <person name="Henrissat B."/>
            <person name="Grigoriev I.V."/>
            <person name="Hibbett D."/>
            <person name="Nagy L.G."/>
            <person name="Martin F.M."/>
        </authorList>
    </citation>
    <scope>NUCLEOTIDE SEQUENCE</scope>
    <source>
        <strain evidence="1">UP504</strain>
    </source>
</reference>
<organism evidence="1 2">
    <name type="scientific">Hydnum rufescens UP504</name>
    <dbReference type="NCBI Taxonomy" id="1448309"/>
    <lineage>
        <taxon>Eukaryota</taxon>
        <taxon>Fungi</taxon>
        <taxon>Dikarya</taxon>
        <taxon>Basidiomycota</taxon>
        <taxon>Agaricomycotina</taxon>
        <taxon>Agaricomycetes</taxon>
        <taxon>Cantharellales</taxon>
        <taxon>Hydnaceae</taxon>
        <taxon>Hydnum</taxon>
    </lineage>
</organism>
<dbReference type="Proteomes" id="UP000886523">
    <property type="component" value="Unassembled WGS sequence"/>
</dbReference>
<evidence type="ECO:0000313" key="1">
    <source>
        <dbReference type="EMBL" id="KAF9511590.1"/>
    </source>
</evidence>
<gene>
    <name evidence="1" type="ORF">BS47DRAFT_1161469</name>
</gene>
<dbReference type="AlphaFoldDB" id="A0A9P6AUC2"/>
<accession>A0A9P6AUC2</accession>
<evidence type="ECO:0000313" key="2">
    <source>
        <dbReference type="Proteomes" id="UP000886523"/>
    </source>
</evidence>
<proteinExistence type="predicted"/>
<sequence>MRRVRCGLIVPPTVQFAPDKMRTRLSIQRITTYSNPPTFTWSREANTQTWSRYQSWIPPSNNLPHSSPLAAIAPEFQPSQTSRCFSRPEHGAAILLEEVVLRACIHSFSAVVYRPCSHNNYLATKETFAPTTLDN</sequence>
<protein>
    <submittedName>
        <fullName evidence="1">Uncharacterized protein</fullName>
    </submittedName>
</protein>
<comment type="caution">
    <text evidence="1">The sequence shown here is derived from an EMBL/GenBank/DDBJ whole genome shotgun (WGS) entry which is preliminary data.</text>
</comment>
<name>A0A9P6AUC2_9AGAM</name>
<dbReference type="EMBL" id="MU128998">
    <property type="protein sequence ID" value="KAF9511590.1"/>
    <property type="molecule type" value="Genomic_DNA"/>
</dbReference>